<protein>
    <submittedName>
        <fullName evidence="1">Uncharacterized protein</fullName>
    </submittedName>
</protein>
<proteinExistence type="predicted"/>
<reference evidence="1" key="1">
    <citation type="submission" date="2018-05" db="EMBL/GenBank/DDBJ databases">
        <authorList>
            <person name="Lanie J.A."/>
            <person name="Ng W.-L."/>
            <person name="Kazmierczak K.M."/>
            <person name="Andrzejewski T.M."/>
            <person name="Davidsen T.M."/>
            <person name="Wayne K.J."/>
            <person name="Tettelin H."/>
            <person name="Glass J.I."/>
            <person name="Rusch D."/>
            <person name="Podicherti R."/>
            <person name="Tsui H.-C.T."/>
            <person name="Winkler M.E."/>
        </authorList>
    </citation>
    <scope>NUCLEOTIDE SEQUENCE</scope>
</reference>
<evidence type="ECO:0000313" key="1">
    <source>
        <dbReference type="EMBL" id="SVA25114.1"/>
    </source>
</evidence>
<feature type="non-terminal residue" evidence="1">
    <location>
        <position position="44"/>
    </location>
</feature>
<gene>
    <name evidence="1" type="ORF">METZ01_LOCUS77968</name>
</gene>
<dbReference type="EMBL" id="UINC01006041">
    <property type="protein sequence ID" value="SVA25114.1"/>
    <property type="molecule type" value="Genomic_DNA"/>
</dbReference>
<name>A0A381UAX4_9ZZZZ</name>
<organism evidence="1">
    <name type="scientific">marine metagenome</name>
    <dbReference type="NCBI Taxonomy" id="408172"/>
    <lineage>
        <taxon>unclassified sequences</taxon>
        <taxon>metagenomes</taxon>
        <taxon>ecological metagenomes</taxon>
    </lineage>
</organism>
<sequence length="44" mass="5017">MVRNYKWFLVGLLVLVNLYGQVKLSVKTIPKKVNIMLDGINIGK</sequence>
<accession>A0A381UAX4</accession>
<dbReference type="AlphaFoldDB" id="A0A381UAX4"/>